<reference evidence="3" key="1">
    <citation type="submission" date="2016-10" db="EMBL/GenBank/DDBJ databases">
        <authorList>
            <person name="Varghese N."/>
            <person name="Submissions S."/>
        </authorList>
    </citation>
    <scope>NUCLEOTIDE SEQUENCE [LARGE SCALE GENOMIC DNA]</scope>
    <source>
        <strain evidence="3">CGMCC 1.9127</strain>
    </source>
</reference>
<dbReference type="RefSeq" id="WP_085282475.1">
    <property type="nucleotide sequence ID" value="NZ_FOBI01000001.1"/>
</dbReference>
<dbReference type="Proteomes" id="UP000199297">
    <property type="component" value="Unassembled WGS sequence"/>
</dbReference>
<keyword evidence="1" id="KW-0472">Membrane</keyword>
<dbReference type="PROSITE" id="PS00409">
    <property type="entry name" value="PROKAR_NTER_METHYL"/>
    <property type="match status" value="1"/>
</dbReference>
<proteinExistence type="predicted"/>
<dbReference type="Gene3D" id="3.30.700.10">
    <property type="entry name" value="Glycoprotein, Type 4 Pilin"/>
    <property type="match status" value="1"/>
</dbReference>
<evidence type="ECO:0000256" key="1">
    <source>
        <dbReference type="SAM" id="Phobius"/>
    </source>
</evidence>
<dbReference type="InterPro" id="IPR045584">
    <property type="entry name" value="Pilin-like"/>
</dbReference>
<feature type="transmembrane region" description="Helical" evidence="1">
    <location>
        <begin position="16"/>
        <end position="38"/>
    </location>
</feature>
<dbReference type="SUPFAM" id="SSF54523">
    <property type="entry name" value="Pili subunits"/>
    <property type="match status" value="1"/>
</dbReference>
<protein>
    <recommendedName>
        <fullName evidence="4">Prepilin-type N-terminal cleavage/methylation domain-containing protein</fullName>
    </recommendedName>
</protein>
<keyword evidence="1" id="KW-1133">Transmembrane helix</keyword>
<organism evidence="2 3">
    <name type="scientific">Colwellia chukchiensis</name>
    <dbReference type="NCBI Taxonomy" id="641665"/>
    <lineage>
        <taxon>Bacteria</taxon>
        <taxon>Pseudomonadati</taxon>
        <taxon>Pseudomonadota</taxon>
        <taxon>Gammaproteobacteria</taxon>
        <taxon>Alteromonadales</taxon>
        <taxon>Colwelliaceae</taxon>
        <taxon>Colwellia</taxon>
    </lineage>
</organism>
<dbReference type="AlphaFoldDB" id="A0A1H7H9Y4"/>
<gene>
    <name evidence="2" type="ORF">SAMN05216262_101439</name>
</gene>
<keyword evidence="3" id="KW-1185">Reference proteome</keyword>
<evidence type="ECO:0000313" key="2">
    <source>
        <dbReference type="EMBL" id="SEK47206.1"/>
    </source>
</evidence>
<dbReference type="STRING" id="641665.GCA_002104455_00266"/>
<name>A0A1H7H9Y4_9GAMM</name>
<sequence length="150" mass="16636">MLISQFKIVAARGLTLIELLVVISIMMTMIALVAPLTIDTVNKAQAQSEYLSLTATIRRASVEAFINGAGVDIELNKDQLKAFRIKPSFTTSMQTSATNKQLILQKQYQYLSFNDDIIKLNKNGIANISDFELKQGNLTKTINILALLEN</sequence>
<evidence type="ECO:0000313" key="3">
    <source>
        <dbReference type="Proteomes" id="UP000199297"/>
    </source>
</evidence>
<accession>A0A1H7H9Y4</accession>
<dbReference type="EMBL" id="FOBI01000001">
    <property type="protein sequence ID" value="SEK47206.1"/>
    <property type="molecule type" value="Genomic_DNA"/>
</dbReference>
<keyword evidence="1" id="KW-0812">Transmembrane</keyword>
<evidence type="ECO:0008006" key="4">
    <source>
        <dbReference type="Google" id="ProtNLM"/>
    </source>
</evidence>
<dbReference type="InterPro" id="IPR012902">
    <property type="entry name" value="N_methyl_site"/>
</dbReference>